<evidence type="ECO:0000259" key="5">
    <source>
        <dbReference type="Pfam" id="PF01168"/>
    </source>
</evidence>
<comment type="function">
    <text evidence="2">Pyridoxal 5'-phosphate (PLP)-binding protein, which is involved in PLP homeostasis.</text>
</comment>
<dbReference type="RefSeq" id="WP_102992852.1">
    <property type="nucleotide sequence ID" value="NZ_FXTU01000002.1"/>
</dbReference>
<protein>
    <recommendedName>
        <fullName evidence="2">Pyridoxal phosphate homeostasis protein</fullName>
        <shortName evidence="2">PLP homeostasis protein</shortName>
    </recommendedName>
</protein>
<dbReference type="InterPro" id="IPR001608">
    <property type="entry name" value="Ala_racemase_N"/>
</dbReference>
<dbReference type="GO" id="GO:0030170">
    <property type="term" value="F:pyridoxal phosphate binding"/>
    <property type="evidence" value="ECO:0007669"/>
    <property type="project" value="UniProtKB-UniRule"/>
</dbReference>
<dbReference type="InterPro" id="IPR011078">
    <property type="entry name" value="PyrdxlP_homeostasis"/>
</dbReference>
<proteinExistence type="inferred from homology"/>
<evidence type="ECO:0000256" key="3">
    <source>
        <dbReference type="PIRSR" id="PIRSR004848-1"/>
    </source>
</evidence>
<keyword evidence="7" id="KW-1185">Reference proteome</keyword>
<dbReference type="PIRSF" id="PIRSF004848">
    <property type="entry name" value="YBL036c_PLPDEIII"/>
    <property type="match status" value="1"/>
</dbReference>
<comment type="cofactor">
    <cofactor evidence="3">
        <name>pyridoxal 5'-phosphate</name>
        <dbReference type="ChEBI" id="CHEBI:597326"/>
    </cofactor>
</comment>
<dbReference type="SUPFAM" id="SSF51419">
    <property type="entry name" value="PLP-binding barrel"/>
    <property type="match status" value="1"/>
</dbReference>
<dbReference type="HAMAP" id="MF_02087">
    <property type="entry name" value="PLP_homeostasis"/>
    <property type="match status" value="1"/>
</dbReference>
<dbReference type="Pfam" id="PF01168">
    <property type="entry name" value="Ala_racemase_N"/>
    <property type="match status" value="1"/>
</dbReference>
<comment type="similarity">
    <text evidence="2 4">Belongs to the pyridoxal phosphate-binding protein YggS/PROSC family.</text>
</comment>
<dbReference type="CDD" id="cd00635">
    <property type="entry name" value="PLPDE_III_YBL036c_like"/>
    <property type="match status" value="1"/>
</dbReference>
<dbReference type="Gene3D" id="3.20.20.10">
    <property type="entry name" value="Alanine racemase"/>
    <property type="match status" value="1"/>
</dbReference>
<dbReference type="FunFam" id="3.20.20.10:FF:000018">
    <property type="entry name" value="Pyridoxal phosphate homeostasis protein"/>
    <property type="match status" value="1"/>
</dbReference>
<dbReference type="PANTHER" id="PTHR10146">
    <property type="entry name" value="PROLINE SYNTHETASE CO-TRANSCRIBED BACTERIAL HOMOLOG PROTEIN"/>
    <property type="match status" value="1"/>
</dbReference>
<gene>
    <name evidence="6" type="ORF">SAMN06265361_102210</name>
</gene>
<evidence type="ECO:0000256" key="2">
    <source>
        <dbReference type="HAMAP-Rule" id="MF_02087"/>
    </source>
</evidence>
<evidence type="ECO:0000313" key="6">
    <source>
        <dbReference type="EMBL" id="SMP10738.1"/>
    </source>
</evidence>
<dbReference type="Proteomes" id="UP001157946">
    <property type="component" value="Unassembled WGS sequence"/>
</dbReference>
<organism evidence="6 7">
    <name type="scientific">Laceyella tengchongensis</name>
    <dbReference type="NCBI Taxonomy" id="574699"/>
    <lineage>
        <taxon>Bacteria</taxon>
        <taxon>Bacillati</taxon>
        <taxon>Bacillota</taxon>
        <taxon>Bacilli</taxon>
        <taxon>Bacillales</taxon>
        <taxon>Thermoactinomycetaceae</taxon>
        <taxon>Laceyella</taxon>
    </lineage>
</organism>
<evidence type="ECO:0000256" key="4">
    <source>
        <dbReference type="RuleBase" id="RU004514"/>
    </source>
</evidence>
<feature type="modified residue" description="N6-(pyridoxal phosphate)lysine" evidence="2 3">
    <location>
        <position position="36"/>
    </location>
</feature>
<keyword evidence="1 2" id="KW-0663">Pyridoxal phosphate</keyword>
<dbReference type="EMBL" id="FXTU01000002">
    <property type="protein sequence ID" value="SMP10738.1"/>
    <property type="molecule type" value="Genomic_DNA"/>
</dbReference>
<dbReference type="InterPro" id="IPR029066">
    <property type="entry name" value="PLP-binding_barrel"/>
</dbReference>
<dbReference type="AlphaFoldDB" id="A0AA46AE68"/>
<accession>A0AA46AE68</accession>
<name>A0AA46AE68_9BACL</name>
<feature type="domain" description="Alanine racemase N-terminal" evidence="5">
    <location>
        <begin position="11"/>
        <end position="228"/>
    </location>
</feature>
<reference evidence="6" key="1">
    <citation type="submission" date="2017-05" db="EMBL/GenBank/DDBJ databases">
        <authorList>
            <person name="Varghese N."/>
            <person name="Submissions S."/>
        </authorList>
    </citation>
    <scope>NUCLEOTIDE SEQUENCE</scope>
    <source>
        <strain evidence="6">DSM 45262</strain>
    </source>
</reference>
<dbReference type="PANTHER" id="PTHR10146:SF14">
    <property type="entry name" value="PYRIDOXAL PHOSPHATE HOMEOSTASIS PROTEIN"/>
    <property type="match status" value="1"/>
</dbReference>
<evidence type="ECO:0000313" key="7">
    <source>
        <dbReference type="Proteomes" id="UP001157946"/>
    </source>
</evidence>
<evidence type="ECO:0000256" key="1">
    <source>
        <dbReference type="ARBA" id="ARBA00022898"/>
    </source>
</evidence>
<sequence>MNEFGKHWEKVQERIQAACRRANRDPREIGVVAVTKYSDVEDTARLLDLGLTHVGENKVQDAVPKWKVLGDRGTWHFIGHMQRNKVKEIIGRFQYLHSLDRLSLAQEIDRRVRQKEAEPLSCFLQVNVSGEESKFGISPKELEEFAKEVANYSTIEVAGLMTMAPIVENPEEVRPIFRELKRLQKQLQRLDQPRLRVPHLSMGMSQDFDIAIEEGATWVRLGSVLVGGGKRGR</sequence>
<dbReference type="NCBIfam" id="TIGR00044">
    <property type="entry name" value="YggS family pyridoxal phosphate-dependent enzyme"/>
    <property type="match status" value="1"/>
</dbReference>
<comment type="caution">
    <text evidence="6">The sequence shown here is derived from an EMBL/GenBank/DDBJ whole genome shotgun (WGS) entry which is preliminary data.</text>
</comment>